<organism evidence="2 3">
    <name type="scientific">Arenibacter algicola</name>
    <dbReference type="NCBI Taxonomy" id="616991"/>
    <lineage>
        <taxon>Bacteria</taxon>
        <taxon>Pseudomonadati</taxon>
        <taxon>Bacteroidota</taxon>
        <taxon>Flavobacteriia</taxon>
        <taxon>Flavobacteriales</taxon>
        <taxon>Flavobacteriaceae</taxon>
        <taxon>Arenibacter</taxon>
    </lineage>
</organism>
<gene>
    <name evidence="2" type="ORF">AREALGSMS7_04586</name>
</gene>
<protein>
    <submittedName>
        <fullName evidence="2">Transposase</fullName>
    </submittedName>
</protein>
<keyword evidence="1" id="KW-0175">Coiled coil</keyword>
<dbReference type="GO" id="GO:0004803">
    <property type="term" value="F:transposase activity"/>
    <property type="evidence" value="ECO:0007669"/>
    <property type="project" value="InterPro"/>
</dbReference>
<feature type="coiled-coil region" evidence="1">
    <location>
        <begin position="68"/>
        <end position="95"/>
    </location>
</feature>
<reference evidence="2 3" key="1">
    <citation type="submission" date="2017-07" db="EMBL/GenBank/DDBJ databases">
        <title>Genome Sequence of Arenibacter algicola Strain SMS7 Isolated from a culture of the Diatom Skeletonema marinoi.</title>
        <authorList>
            <person name="Topel M."/>
            <person name="Pinder M.I.M."/>
            <person name="Johansson O.N."/>
            <person name="Kourtchenko O."/>
            <person name="Godhe A."/>
            <person name="Clarke A.K."/>
        </authorList>
    </citation>
    <scope>NUCLEOTIDE SEQUENCE [LARGE SCALE GENOMIC DNA]</scope>
    <source>
        <strain evidence="2 3">SMS7</strain>
    </source>
</reference>
<name>A0A221V324_9FLAO</name>
<dbReference type="RefSeq" id="WP_093980149.1">
    <property type="nucleotide sequence ID" value="NZ_CP022515.1"/>
</dbReference>
<dbReference type="GO" id="GO:0006313">
    <property type="term" value="P:DNA transposition"/>
    <property type="evidence" value="ECO:0007669"/>
    <property type="project" value="InterPro"/>
</dbReference>
<dbReference type="Gene3D" id="1.10.10.10">
    <property type="entry name" value="Winged helix-like DNA-binding domain superfamily/Winged helix DNA-binding domain"/>
    <property type="match status" value="1"/>
</dbReference>
<dbReference type="Proteomes" id="UP000204551">
    <property type="component" value="Chromosome"/>
</dbReference>
<evidence type="ECO:0000313" key="2">
    <source>
        <dbReference type="EMBL" id="ASO07984.1"/>
    </source>
</evidence>
<evidence type="ECO:0000313" key="3">
    <source>
        <dbReference type="Proteomes" id="UP000204551"/>
    </source>
</evidence>
<evidence type="ECO:0000256" key="1">
    <source>
        <dbReference type="SAM" id="Coils"/>
    </source>
</evidence>
<dbReference type="AlphaFoldDB" id="A0A221V324"/>
<dbReference type="EMBL" id="CP022515">
    <property type="protein sequence ID" value="ASO07984.1"/>
    <property type="molecule type" value="Genomic_DNA"/>
</dbReference>
<dbReference type="GO" id="GO:0003677">
    <property type="term" value="F:DNA binding"/>
    <property type="evidence" value="ECO:0007669"/>
    <property type="project" value="InterPro"/>
</dbReference>
<dbReference type="InterPro" id="IPR009057">
    <property type="entry name" value="Homeodomain-like_sf"/>
</dbReference>
<sequence length="132" mass="15456">MKANLRKIRKHRVYSEEFKVQLVQEFESGKHSVPELERLHGVASTVIYLWIYKFSTFNKKGFRVVEMKQSSSQKLKELEKRIKELEATVGRKKIMIDYLETMMEVAKEELDIDIKKNFSTPQSAGSGKKSKK</sequence>
<dbReference type="KEGG" id="aalg:AREALGSMS7_04586"/>
<dbReference type="InterPro" id="IPR036388">
    <property type="entry name" value="WH-like_DNA-bd_sf"/>
</dbReference>
<accession>A0A221V324</accession>
<dbReference type="Pfam" id="PF01527">
    <property type="entry name" value="HTH_Tnp_1"/>
    <property type="match status" value="1"/>
</dbReference>
<dbReference type="InterPro" id="IPR002514">
    <property type="entry name" value="Transposase_8"/>
</dbReference>
<proteinExistence type="predicted"/>
<dbReference type="SUPFAM" id="SSF46689">
    <property type="entry name" value="Homeodomain-like"/>
    <property type="match status" value="1"/>
</dbReference>